<dbReference type="AlphaFoldDB" id="A0A381QTK5"/>
<name>A0A381QTK5_9ZZZZ</name>
<sequence length="171" mass="20191">MIKNSEKFYFIIILQVVFSSILLSQLVKKPDNLIYSLDTGNPYTGKAFELYEDGTKYCEGYYEDGLMNGFWSYYHLNGVLKTKGRFFHGNGENHHKVSGVPQNGREGNWFVYYSNGNLQAKYKYKNGEFDEERLEWYNNGNKKIKMYYMSGIPHGPRLEWYKNGQKKLVYF</sequence>
<reference evidence="1" key="1">
    <citation type="submission" date="2018-05" db="EMBL/GenBank/DDBJ databases">
        <authorList>
            <person name="Lanie J.A."/>
            <person name="Ng W.-L."/>
            <person name="Kazmierczak K.M."/>
            <person name="Andrzejewski T.M."/>
            <person name="Davidsen T.M."/>
            <person name="Wayne K.J."/>
            <person name="Tettelin H."/>
            <person name="Glass J.I."/>
            <person name="Rusch D."/>
            <person name="Podicherti R."/>
            <person name="Tsui H.-C.T."/>
            <person name="Winkler M.E."/>
        </authorList>
    </citation>
    <scope>NUCLEOTIDE SEQUENCE</scope>
</reference>
<protein>
    <recommendedName>
        <fullName evidence="2">Toxin-antitoxin system YwqK family antitoxin</fullName>
    </recommendedName>
</protein>
<feature type="non-terminal residue" evidence="1">
    <location>
        <position position="171"/>
    </location>
</feature>
<dbReference type="EMBL" id="UINC01001520">
    <property type="protein sequence ID" value="SUZ82726.1"/>
    <property type="molecule type" value="Genomic_DNA"/>
</dbReference>
<dbReference type="InterPro" id="IPR011652">
    <property type="entry name" value="MORN_2"/>
</dbReference>
<dbReference type="Pfam" id="PF07661">
    <property type="entry name" value="MORN_2"/>
    <property type="match status" value="1"/>
</dbReference>
<evidence type="ECO:0008006" key="2">
    <source>
        <dbReference type="Google" id="ProtNLM"/>
    </source>
</evidence>
<accession>A0A381QTK5</accession>
<evidence type="ECO:0000313" key="1">
    <source>
        <dbReference type="EMBL" id="SUZ82726.1"/>
    </source>
</evidence>
<dbReference type="SUPFAM" id="SSF82185">
    <property type="entry name" value="Histone H3 K4-specific methyltransferase SET7/9 N-terminal domain"/>
    <property type="match status" value="1"/>
</dbReference>
<dbReference type="Gene3D" id="2.20.110.10">
    <property type="entry name" value="Histone H3 K4-specific methyltransferase SET7/9 N-terminal domain"/>
    <property type="match status" value="2"/>
</dbReference>
<organism evidence="1">
    <name type="scientific">marine metagenome</name>
    <dbReference type="NCBI Taxonomy" id="408172"/>
    <lineage>
        <taxon>unclassified sequences</taxon>
        <taxon>metagenomes</taxon>
        <taxon>ecological metagenomes</taxon>
    </lineage>
</organism>
<proteinExistence type="predicted"/>
<gene>
    <name evidence="1" type="ORF">METZ01_LOCUS35580</name>
</gene>